<evidence type="ECO:0000256" key="4">
    <source>
        <dbReference type="ARBA" id="ARBA00022840"/>
    </source>
</evidence>
<dbReference type="InterPro" id="IPR047795">
    <property type="entry name" value="Put_SteA-like"/>
</dbReference>
<evidence type="ECO:0000256" key="2">
    <source>
        <dbReference type="ARBA" id="ARBA00022741"/>
    </source>
</evidence>
<dbReference type="EMBL" id="CP034593">
    <property type="protein sequence ID" value="AZQ78133.1"/>
    <property type="molecule type" value="Genomic_DNA"/>
</dbReference>
<sequence>MNGCLNSHECCPDQRTWTPRVGTPLTYFPSRPWDDSRVKWKYRRRPETTELEGLGGFAKVDSRTKNLTKRLDEGEIAVIDHEDLDRVSAEALVACKPAAVLNAAKSTSGRYPNLGPGILLAAGIPLIDDLGSQIMDVREGQQLRIEDEGTVYTGDVLLADGVWQTTELNEAAMAEASEGISTQLSAFAHNTMSYLEREHDLILNSVGIPDVRTDFDGKQVLIVVRGYHYKDDLQSLKSYIRDYRPVLVGVDGGADAMLELGLSPDVIVGDMDSVSDAALTSGAEIIVHAYRDGRAPGVKRVEDLGVPYIVFPMTGTSEDAAMILADSKGAKLLVAVGTHSSLIEFLDKGREGMASTFLTRLKVGGRLIDAKGASQLYQSRISNWQLIALFVAGVFAFVAAITTTDVGQTIWGLFQAWFSDAWNNVFSLFG</sequence>
<reference evidence="7 8" key="1">
    <citation type="submission" date="2018-12" db="EMBL/GenBank/DDBJ databases">
        <title>Complete genome sequence of Flaviflexus sp. H23T48.</title>
        <authorList>
            <person name="Bae J.-W."/>
            <person name="Lee J.-Y."/>
        </authorList>
    </citation>
    <scope>NUCLEOTIDE SEQUENCE [LARGE SCALE GENOMIC DNA]</scope>
    <source>
        <strain evidence="7 8">H23T48</strain>
    </source>
</reference>
<keyword evidence="1" id="KW-0808">Transferase</keyword>
<feature type="transmembrane region" description="Helical" evidence="5">
    <location>
        <begin position="384"/>
        <end position="403"/>
    </location>
</feature>
<dbReference type="Proteomes" id="UP000280344">
    <property type="component" value="Chromosome"/>
</dbReference>
<gene>
    <name evidence="7" type="ORF">EJ997_04050</name>
</gene>
<dbReference type="Gene3D" id="3.40.50.10240">
    <property type="entry name" value="Thiamin pyrophosphokinase, catalytic domain"/>
    <property type="match status" value="1"/>
</dbReference>
<evidence type="ECO:0000256" key="1">
    <source>
        <dbReference type="ARBA" id="ARBA00022679"/>
    </source>
</evidence>
<keyword evidence="5" id="KW-0812">Transmembrane</keyword>
<keyword evidence="8" id="KW-1185">Reference proteome</keyword>
<accession>A0A3Q9G5Z6</accession>
<evidence type="ECO:0000313" key="8">
    <source>
        <dbReference type="Proteomes" id="UP000280344"/>
    </source>
</evidence>
<dbReference type="InterPro" id="IPR022215">
    <property type="entry name" value="SteA-like_C"/>
</dbReference>
<dbReference type="AlphaFoldDB" id="A0A3Q9G5Z6"/>
<dbReference type="InterPro" id="IPR036759">
    <property type="entry name" value="TPK_catalytic_sf"/>
</dbReference>
<feature type="domain" description="SteA-like C-terminal" evidence="6">
    <location>
        <begin position="371"/>
        <end position="419"/>
    </location>
</feature>
<name>A0A3Q9G5Z6_9ACTO</name>
<proteinExistence type="predicted"/>
<keyword evidence="5" id="KW-1133">Transmembrane helix</keyword>
<dbReference type="OrthoDB" id="5169996at2"/>
<organism evidence="7 8">
    <name type="scientific">Flaviflexus ciconiae</name>
    <dbReference type="NCBI Taxonomy" id="2496867"/>
    <lineage>
        <taxon>Bacteria</taxon>
        <taxon>Bacillati</taxon>
        <taxon>Actinomycetota</taxon>
        <taxon>Actinomycetes</taxon>
        <taxon>Actinomycetales</taxon>
        <taxon>Actinomycetaceae</taxon>
        <taxon>Flaviflexus</taxon>
    </lineage>
</organism>
<protein>
    <recommendedName>
        <fullName evidence="6">SteA-like C-terminal domain-containing protein</fullName>
    </recommendedName>
</protein>
<dbReference type="Pfam" id="PF12555">
    <property type="entry name" value="SteA-like_C"/>
    <property type="match status" value="1"/>
</dbReference>
<evidence type="ECO:0000259" key="6">
    <source>
        <dbReference type="Pfam" id="PF12555"/>
    </source>
</evidence>
<evidence type="ECO:0000256" key="5">
    <source>
        <dbReference type="SAM" id="Phobius"/>
    </source>
</evidence>
<dbReference type="GO" id="GO:0016301">
    <property type="term" value="F:kinase activity"/>
    <property type="evidence" value="ECO:0007669"/>
    <property type="project" value="UniProtKB-KW"/>
</dbReference>
<evidence type="ECO:0000313" key="7">
    <source>
        <dbReference type="EMBL" id="AZQ78133.1"/>
    </source>
</evidence>
<keyword evidence="2" id="KW-0547">Nucleotide-binding</keyword>
<dbReference type="NCBIfam" id="NF040608">
    <property type="entry name" value="division_SteA"/>
    <property type="match status" value="1"/>
</dbReference>
<keyword evidence="5" id="KW-0472">Membrane</keyword>
<dbReference type="GO" id="GO:0009229">
    <property type="term" value="P:thiamine diphosphate biosynthetic process"/>
    <property type="evidence" value="ECO:0007669"/>
    <property type="project" value="InterPro"/>
</dbReference>
<dbReference type="GO" id="GO:0005524">
    <property type="term" value="F:ATP binding"/>
    <property type="evidence" value="ECO:0007669"/>
    <property type="project" value="UniProtKB-KW"/>
</dbReference>
<dbReference type="GO" id="GO:0004788">
    <property type="term" value="F:thiamine diphosphokinase activity"/>
    <property type="evidence" value="ECO:0007669"/>
    <property type="project" value="InterPro"/>
</dbReference>
<keyword evidence="4" id="KW-0067">ATP-binding</keyword>
<keyword evidence="3" id="KW-0418">Kinase</keyword>
<evidence type="ECO:0000256" key="3">
    <source>
        <dbReference type="ARBA" id="ARBA00022777"/>
    </source>
</evidence>
<dbReference type="KEGG" id="flh:EJ997_04050"/>
<dbReference type="SUPFAM" id="SSF63999">
    <property type="entry name" value="Thiamin pyrophosphokinase, catalytic domain"/>
    <property type="match status" value="1"/>
</dbReference>